<evidence type="ECO:0000313" key="2">
    <source>
        <dbReference type="EMBL" id="SFS50044.1"/>
    </source>
</evidence>
<protein>
    <submittedName>
        <fullName evidence="2">Inner membrane protein</fullName>
    </submittedName>
</protein>
<evidence type="ECO:0000313" key="3">
    <source>
        <dbReference type="Proteomes" id="UP000199199"/>
    </source>
</evidence>
<reference evidence="3" key="1">
    <citation type="submission" date="2016-10" db="EMBL/GenBank/DDBJ databases">
        <authorList>
            <person name="Varghese N."/>
            <person name="Submissions S."/>
        </authorList>
    </citation>
    <scope>NUCLEOTIDE SEQUENCE [LARGE SCALE GENOMIC DNA]</scope>
    <source>
        <strain evidence="3">DSM 22427</strain>
    </source>
</reference>
<name>A0A1I6QC68_9EURY</name>
<dbReference type="Proteomes" id="UP000199199">
    <property type="component" value="Unassembled WGS sequence"/>
</dbReference>
<feature type="transmembrane region" description="Helical" evidence="1">
    <location>
        <begin position="139"/>
        <end position="162"/>
    </location>
</feature>
<keyword evidence="3" id="KW-1185">Reference proteome</keyword>
<dbReference type="RefSeq" id="WP_092902563.1">
    <property type="nucleotide sequence ID" value="NZ_FOZS01000001.1"/>
</dbReference>
<dbReference type="InterPro" id="IPR007404">
    <property type="entry name" value="YdjM-like"/>
</dbReference>
<feature type="transmembrane region" description="Helical" evidence="1">
    <location>
        <begin position="61"/>
        <end position="81"/>
    </location>
</feature>
<feature type="transmembrane region" description="Helical" evidence="1">
    <location>
        <begin position="93"/>
        <end position="117"/>
    </location>
</feature>
<keyword evidence="1" id="KW-0812">Transmembrane</keyword>
<evidence type="ECO:0000256" key="1">
    <source>
        <dbReference type="SAM" id="Phobius"/>
    </source>
</evidence>
<feature type="transmembrane region" description="Helical" evidence="1">
    <location>
        <begin position="12"/>
        <end position="41"/>
    </location>
</feature>
<accession>A0A1I6QC68</accession>
<keyword evidence="1" id="KW-1133">Transmembrane helix</keyword>
<dbReference type="Pfam" id="PF04307">
    <property type="entry name" value="YdjM"/>
    <property type="match status" value="1"/>
</dbReference>
<gene>
    <name evidence="2" type="ORF">SAMN04488556_1166</name>
</gene>
<keyword evidence="1" id="KW-0472">Membrane</keyword>
<proteinExistence type="predicted"/>
<sequence length="163" mass="16686">MYQLGHVGVALLAYAPLGMAVAFAGSETLAVVGGLVCVSLSTLPDCDHDLPLLEHRGLTHTVGFAVLVGAVLAVAAAVFVLDSGSFTTDPIVPFAFVVGTLSILSHLLADAITPMGIRPFRPLSSYHYTADLTPAANPIANYALLAVGVCVTGVWVGLVTALS</sequence>
<dbReference type="EMBL" id="FOZS01000001">
    <property type="protein sequence ID" value="SFS50044.1"/>
    <property type="molecule type" value="Genomic_DNA"/>
</dbReference>
<organism evidence="2 3">
    <name type="scientific">Halostagnicola kamekurae</name>
    <dbReference type="NCBI Taxonomy" id="619731"/>
    <lineage>
        <taxon>Archaea</taxon>
        <taxon>Methanobacteriati</taxon>
        <taxon>Methanobacteriota</taxon>
        <taxon>Stenosarchaea group</taxon>
        <taxon>Halobacteria</taxon>
        <taxon>Halobacteriales</taxon>
        <taxon>Natrialbaceae</taxon>
        <taxon>Halostagnicola</taxon>
    </lineage>
</organism>
<dbReference type="OrthoDB" id="118042at2157"/>
<dbReference type="AlphaFoldDB" id="A0A1I6QC68"/>